<dbReference type="Pfam" id="PF03466">
    <property type="entry name" value="LysR_substrate"/>
    <property type="match status" value="1"/>
</dbReference>
<dbReference type="GO" id="GO:0003700">
    <property type="term" value="F:DNA-binding transcription factor activity"/>
    <property type="evidence" value="ECO:0007669"/>
    <property type="project" value="InterPro"/>
</dbReference>
<keyword evidence="2" id="KW-0805">Transcription regulation</keyword>
<keyword evidence="7" id="KW-1185">Reference proteome</keyword>
<dbReference type="Proteomes" id="UP001183643">
    <property type="component" value="Unassembled WGS sequence"/>
</dbReference>
<protein>
    <submittedName>
        <fullName evidence="6">DNA-binding transcriptional LysR family regulator</fullName>
    </submittedName>
</protein>
<sequence length="304" mass="31946">MAELTLLGLRVTVEVARWGSFTGAARSLGYTQSAISRQISVVEAAVGSPVFEREARGVRPTPAGRVLLRHAEQVLAQLEAAGREMAGLRDQLAGHLTVTAYPTAAASVVPRAIRRLRAEHPALTAAVWEVSSPAQVLRLRAGGTDVAVMASGPGLPDYDLDGLRVERVRTRRALGVAISIDHPLAGRDEVDIDDLAGEAWIVGVGREGEPQFGPWPTLAEPRVAGQAYGWPARLGLVAAGIGVTVMPAMAADIVPAGVKWLAVTDPKLVHRRDTLIVTPANRSAGAAALVGALKDELVTFTVPS</sequence>
<feature type="domain" description="HTH lysR-type" evidence="5">
    <location>
        <begin position="4"/>
        <end position="61"/>
    </location>
</feature>
<keyword evidence="3 6" id="KW-0238">DNA-binding</keyword>
<dbReference type="GO" id="GO:0032993">
    <property type="term" value="C:protein-DNA complex"/>
    <property type="evidence" value="ECO:0007669"/>
    <property type="project" value="TreeGrafter"/>
</dbReference>
<dbReference type="GO" id="GO:0003677">
    <property type="term" value="F:DNA binding"/>
    <property type="evidence" value="ECO:0007669"/>
    <property type="project" value="UniProtKB-KW"/>
</dbReference>
<accession>A0AAE4CAJ2</accession>
<evidence type="ECO:0000256" key="3">
    <source>
        <dbReference type="ARBA" id="ARBA00023125"/>
    </source>
</evidence>
<dbReference type="FunFam" id="1.10.10.10:FF:000001">
    <property type="entry name" value="LysR family transcriptional regulator"/>
    <property type="match status" value="1"/>
</dbReference>
<evidence type="ECO:0000313" key="6">
    <source>
        <dbReference type="EMBL" id="MDR7277047.1"/>
    </source>
</evidence>
<dbReference type="PANTHER" id="PTHR30346:SF29">
    <property type="entry name" value="LYSR SUBSTRATE-BINDING"/>
    <property type="match status" value="1"/>
</dbReference>
<dbReference type="Gene3D" id="1.10.10.10">
    <property type="entry name" value="Winged helix-like DNA-binding domain superfamily/Winged helix DNA-binding domain"/>
    <property type="match status" value="1"/>
</dbReference>
<dbReference type="PRINTS" id="PR00039">
    <property type="entry name" value="HTHLYSR"/>
</dbReference>
<dbReference type="Gene3D" id="3.40.190.10">
    <property type="entry name" value="Periplasmic binding protein-like II"/>
    <property type="match status" value="2"/>
</dbReference>
<evidence type="ECO:0000256" key="2">
    <source>
        <dbReference type="ARBA" id="ARBA00023015"/>
    </source>
</evidence>
<keyword evidence="4" id="KW-0804">Transcription</keyword>
<gene>
    <name evidence="6" type="ORF">J2S41_003825</name>
</gene>
<dbReference type="PROSITE" id="PS50931">
    <property type="entry name" value="HTH_LYSR"/>
    <property type="match status" value="1"/>
</dbReference>
<dbReference type="SUPFAM" id="SSF53850">
    <property type="entry name" value="Periplasmic binding protein-like II"/>
    <property type="match status" value="1"/>
</dbReference>
<reference evidence="6" key="1">
    <citation type="submission" date="2023-07" db="EMBL/GenBank/DDBJ databases">
        <title>Sequencing the genomes of 1000 actinobacteria strains.</title>
        <authorList>
            <person name="Klenk H.-P."/>
        </authorList>
    </citation>
    <scope>NUCLEOTIDE SEQUENCE</scope>
    <source>
        <strain evidence="6">DSM 44707</strain>
    </source>
</reference>
<comment type="caution">
    <text evidence="6">The sequence shown here is derived from an EMBL/GenBank/DDBJ whole genome shotgun (WGS) entry which is preliminary data.</text>
</comment>
<dbReference type="PANTHER" id="PTHR30346">
    <property type="entry name" value="TRANSCRIPTIONAL DUAL REGULATOR HCAR-RELATED"/>
    <property type="match status" value="1"/>
</dbReference>
<comment type="similarity">
    <text evidence="1">Belongs to the LysR transcriptional regulatory family.</text>
</comment>
<dbReference type="InterPro" id="IPR000847">
    <property type="entry name" value="LysR_HTH_N"/>
</dbReference>
<evidence type="ECO:0000256" key="4">
    <source>
        <dbReference type="ARBA" id="ARBA00023163"/>
    </source>
</evidence>
<dbReference type="EMBL" id="JAVDYB010000001">
    <property type="protein sequence ID" value="MDR7277047.1"/>
    <property type="molecule type" value="Genomic_DNA"/>
</dbReference>
<name>A0AAE4CAJ2_9ACTN</name>
<dbReference type="InterPro" id="IPR036390">
    <property type="entry name" value="WH_DNA-bd_sf"/>
</dbReference>
<dbReference type="InterPro" id="IPR036388">
    <property type="entry name" value="WH-like_DNA-bd_sf"/>
</dbReference>
<proteinExistence type="inferred from homology"/>
<dbReference type="SUPFAM" id="SSF46785">
    <property type="entry name" value="Winged helix' DNA-binding domain"/>
    <property type="match status" value="1"/>
</dbReference>
<dbReference type="InterPro" id="IPR005119">
    <property type="entry name" value="LysR_subst-bd"/>
</dbReference>
<dbReference type="AlphaFoldDB" id="A0AAE4CAJ2"/>
<evidence type="ECO:0000259" key="5">
    <source>
        <dbReference type="PROSITE" id="PS50931"/>
    </source>
</evidence>
<organism evidence="6 7">
    <name type="scientific">Catenuloplanes atrovinosus</name>
    <dbReference type="NCBI Taxonomy" id="137266"/>
    <lineage>
        <taxon>Bacteria</taxon>
        <taxon>Bacillati</taxon>
        <taxon>Actinomycetota</taxon>
        <taxon>Actinomycetes</taxon>
        <taxon>Micromonosporales</taxon>
        <taxon>Micromonosporaceae</taxon>
        <taxon>Catenuloplanes</taxon>
    </lineage>
</organism>
<evidence type="ECO:0000256" key="1">
    <source>
        <dbReference type="ARBA" id="ARBA00009437"/>
    </source>
</evidence>
<evidence type="ECO:0000313" key="7">
    <source>
        <dbReference type="Proteomes" id="UP001183643"/>
    </source>
</evidence>
<dbReference type="Pfam" id="PF00126">
    <property type="entry name" value="HTH_1"/>
    <property type="match status" value="1"/>
</dbReference>
<dbReference type="RefSeq" id="WP_310369250.1">
    <property type="nucleotide sequence ID" value="NZ_JAVDYB010000001.1"/>
</dbReference>